<dbReference type="AlphaFoldDB" id="A0A5N6QET3"/>
<dbReference type="EMBL" id="CM017321">
    <property type="protein sequence ID" value="KAE7997169.1"/>
    <property type="molecule type" value="Genomic_DNA"/>
</dbReference>
<accession>A0A5N6QET3</accession>
<reference evidence="1 2" key="1">
    <citation type="submission" date="2019-06" db="EMBL/GenBank/DDBJ databases">
        <title>A chromosomal-level reference genome of Carpinus fangiana (Coryloideae, Betulaceae).</title>
        <authorList>
            <person name="Yang X."/>
            <person name="Wang Z."/>
            <person name="Zhang L."/>
            <person name="Hao G."/>
            <person name="Liu J."/>
            <person name="Yang Y."/>
        </authorList>
    </citation>
    <scope>NUCLEOTIDE SEQUENCE [LARGE SCALE GENOMIC DNA]</scope>
    <source>
        <strain evidence="1">Cfa_2016G</strain>
        <tissue evidence="1">Leaf</tissue>
    </source>
</reference>
<keyword evidence="2" id="KW-1185">Reference proteome</keyword>
<sequence length="138" mass="15702">MHLHIFSPLSSHRPFYAQQWLRGVGCKPAMVAPVISEWRCKSAMSRGLGLRRYWSANPQATWLGSLVAVGRALARWSPAVECRRSSRGPMIADENEIANGIVDENTDGRNRRWMQMKSQMDAGEGKRGEGCFRWGRRR</sequence>
<evidence type="ECO:0000313" key="1">
    <source>
        <dbReference type="EMBL" id="KAE7997169.1"/>
    </source>
</evidence>
<dbReference type="Proteomes" id="UP000327013">
    <property type="component" value="Chromosome 1"/>
</dbReference>
<protein>
    <submittedName>
        <fullName evidence="1">Uncharacterized protein</fullName>
    </submittedName>
</protein>
<organism evidence="1 2">
    <name type="scientific">Carpinus fangiana</name>
    <dbReference type="NCBI Taxonomy" id="176857"/>
    <lineage>
        <taxon>Eukaryota</taxon>
        <taxon>Viridiplantae</taxon>
        <taxon>Streptophyta</taxon>
        <taxon>Embryophyta</taxon>
        <taxon>Tracheophyta</taxon>
        <taxon>Spermatophyta</taxon>
        <taxon>Magnoliopsida</taxon>
        <taxon>eudicotyledons</taxon>
        <taxon>Gunneridae</taxon>
        <taxon>Pentapetalae</taxon>
        <taxon>rosids</taxon>
        <taxon>fabids</taxon>
        <taxon>Fagales</taxon>
        <taxon>Betulaceae</taxon>
        <taxon>Carpinus</taxon>
    </lineage>
</organism>
<evidence type="ECO:0000313" key="2">
    <source>
        <dbReference type="Proteomes" id="UP000327013"/>
    </source>
</evidence>
<gene>
    <name evidence="1" type="ORF">FH972_001825</name>
</gene>
<proteinExistence type="predicted"/>
<name>A0A5N6QET3_9ROSI</name>